<organism evidence="3 4">
    <name type="scientific">Caenorhabditis remanei</name>
    <name type="common">Caenorhabditis vulgaris</name>
    <dbReference type="NCBI Taxonomy" id="31234"/>
    <lineage>
        <taxon>Eukaryota</taxon>
        <taxon>Metazoa</taxon>
        <taxon>Ecdysozoa</taxon>
        <taxon>Nematoda</taxon>
        <taxon>Chromadorea</taxon>
        <taxon>Rhabditida</taxon>
        <taxon>Rhabditina</taxon>
        <taxon>Rhabditomorpha</taxon>
        <taxon>Rhabditoidea</taxon>
        <taxon>Rhabditidae</taxon>
        <taxon>Peloderinae</taxon>
        <taxon>Caenorhabditis</taxon>
    </lineage>
</organism>
<name>A0A6A5HWB0_CAERE</name>
<feature type="compositionally biased region" description="Low complexity" evidence="1">
    <location>
        <begin position="171"/>
        <end position="192"/>
    </location>
</feature>
<accession>A0A6A5HWB0</accession>
<gene>
    <name evidence="3" type="ORF">GCK72_003378</name>
</gene>
<evidence type="ECO:0000256" key="2">
    <source>
        <dbReference type="SAM" id="Phobius"/>
    </source>
</evidence>
<dbReference type="GeneID" id="78773609"/>
<evidence type="ECO:0000313" key="3">
    <source>
        <dbReference type="EMBL" id="KAF1771551.1"/>
    </source>
</evidence>
<feature type="region of interest" description="Disordered" evidence="1">
    <location>
        <begin position="153"/>
        <end position="192"/>
    </location>
</feature>
<dbReference type="Proteomes" id="UP000483820">
    <property type="component" value="Chromosome I"/>
</dbReference>
<protein>
    <submittedName>
        <fullName evidence="3">Uncharacterized protein</fullName>
    </submittedName>
</protein>
<evidence type="ECO:0000313" key="4">
    <source>
        <dbReference type="Proteomes" id="UP000483820"/>
    </source>
</evidence>
<dbReference type="EMBL" id="WUAV01000001">
    <property type="protein sequence ID" value="KAF1771551.1"/>
    <property type="molecule type" value="Genomic_DNA"/>
</dbReference>
<dbReference type="AlphaFoldDB" id="A0A6A5HWB0"/>
<evidence type="ECO:0000256" key="1">
    <source>
        <dbReference type="SAM" id="MobiDB-lite"/>
    </source>
</evidence>
<dbReference type="KEGG" id="crq:GCK72_003378"/>
<proteinExistence type="predicted"/>
<feature type="compositionally biased region" description="Gly residues" evidence="1">
    <location>
        <begin position="157"/>
        <end position="170"/>
    </location>
</feature>
<feature type="transmembrane region" description="Helical" evidence="2">
    <location>
        <begin position="124"/>
        <end position="147"/>
    </location>
</feature>
<comment type="caution">
    <text evidence="3">The sequence shown here is derived from an EMBL/GenBank/DDBJ whole genome shotgun (WGS) entry which is preliminary data.</text>
</comment>
<reference evidence="3 4" key="1">
    <citation type="submission" date="2019-12" db="EMBL/GenBank/DDBJ databases">
        <title>Chromosome-level assembly of the Caenorhabditis remanei genome.</title>
        <authorList>
            <person name="Teterina A.A."/>
            <person name="Willis J.H."/>
            <person name="Phillips P.C."/>
        </authorList>
    </citation>
    <scope>NUCLEOTIDE SEQUENCE [LARGE SCALE GENOMIC DNA]</scope>
    <source>
        <strain evidence="3 4">PX506</strain>
        <tissue evidence="3">Whole organism</tissue>
    </source>
</reference>
<keyword evidence="2" id="KW-0472">Membrane</keyword>
<dbReference type="RefSeq" id="XP_053592660.1">
    <property type="nucleotide sequence ID" value="XM_053724015.1"/>
</dbReference>
<keyword evidence="2" id="KW-1133">Transmembrane helix</keyword>
<sequence>MAPWVAQGNPEGYRIMNGPFNVEKAHYLLVRTCPVGKSWTGEEKQTPEPFHIMNEQCAKGPSTMLGECETRKLVANCEQVVREGVEEFCKKYNTSPACAWLPTTTLPPITDNPSESTTSTSNNLPLIIGAVVGVVLIIAIAIGLFCYCRKKKMSKKGGQGSGTTTGGTTGGTTQQSGMTSTTRTKSKNSTMV</sequence>
<keyword evidence="2" id="KW-0812">Transmembrane</keyword>
<dbReference type="CTD" id="78773609"/>